<protein>
    <submittedName>
        <fullName evidence="11">FGENESH: predicted gene_6.408 protein</fullName>
    </submittedName>
</protein>
<feature type="compositionally biased region" description="Low complexity" evidence="8">
    <location>
        <begin position="786"/>
        <end position="797"/>
    </location>
</feature>
<evidence type="ECO:0000256" key="7">
    <source>
        <dbReference type="RuleBase" id="RU362088"/>
    </source>
</evidence>
<feature type="compositionally biased region" description="Polar residues" evidence="8">
    <location>
        <begin position="835"/>
        <end position="847"/>
    </location>
</feature>
<feature type="compositionally biased region" description="Pro residues" evidence="8">
    <location>
        <begin position="1022"/>
        <end position="1033"/>
    </location>
</feature>
<feature type="chain" id="PRO_5005495178" evidence="9">
    <location>
        <begin position="22"/>
        <end position="1917"/>
    </location>
</feature>
<feature type="transmembrane region" description="Helical" evidence="7">
    <location>
        <begin position="39"/>
        <end position="58"/>
    </location>
</feature>
<feature type="compositionally biased region" description="Low complexity" evidence="8">
    <location>
        <begin position="1034"/>
        <end position="1062"/>
    </location>
</feature>
<feature type="compositionally biased region" description="Basic and acidic residues" evidence="8">
    <location>
        <begin position="1147"/>
        <end position="1161"/>
    </location>
</feature>
<organism evidence="11 12">
    <name type="scientific">Rhodotorula toruloides</name>
    <name type="common">Yeast</name>
    <name type="synonym">Rhodosporidium toruloides</name>
    <dbReference type="NCBI Taxonomy" id="5286"/>
    <lineage>
        <taxon>Eukaryota</taxon>
        <taxon>Fungi</taxon>
        <taxon>Dikarya</taxon>
        <taxon>Basidiomycota</taxon>
        <taxon>Pucciniomycotina</taxon>
        <taxon>Microbotryomycetes</taxon>
        <taxon>Sporidiobolales</taxon>
        <taxon>Sporidiobolaceae</taxon>
        <taxon>Rhodotorula</taxon>
    </lineage>
</organism>
<dbReference type="Gene3D" id="3.40.1190.20">
    <property type="match status" value="1"/>
</dbReference>
<sequence>MPAYSHPQLALIAVPLFLSQADSSCGSGSSYNGNLDLRVGGLFLILGTSAIGTLFPILCRRSRLRISEHVYTAFKFFGSGVIIATAFIHLLAPAFEALGSDCLHGAWKDYDWAPAIAMIAVFGIFLVELIATRTGASYLKRRGLRHHDPHHVRGNEVGHTGHGTHPPADTTTTALASSGTSITQVDGAVAATPGDVDLEAGEAKAHQRHDHGVLEEDDDLHESAVAQCIGVGILEIGVIFHSFIIGLTLAVSDNLGPLLAVLTFHQTFEGIGLGSRLSSLPLPHRLNWVPIVAAVVYSCTTPLGIAVGLGVRETYNPESAAASIVSGVLDASSAGILLWAGLVECLAHDLVFDRKMAEAPAREVAVAVFWVFLGAGLMALLGRSTSTWSLNFSLRSTHAHSSPARSLRQAHSNACFGQRVLVSRSGMSVDPRLLMKTGGGGDEAGQEEEEGEQEEPAEETYTVERILDYKVCDLMDLGTPLEEWEDPKTRYEVRYLTKWLGYDDPAANTWEPRRNFGSWQDAYNDQIAQIKGKHWKKRSVEELEKEAARKNKEWKEEESKKQVKKLMKGGVLQGKKKGKKAALKQEKAKAETVKQEKVKPDKGKGKGKEPLRRISRERASASPALSATGSNKAPTRRTRTSRISDEYIDQGALNEFIESGNAPADLRALRATPPPKHDAEGNLILSSSEAGSPTTHRQSSPATTAANGAQFGFAGSDDEDEEDVDMAGTSGQSAVMQARPFAAAAPGGQSGFAGSGSEDEMDVDAAGQYTQVQRGFAGDSDDEPDAMQADQQPLPAAAAPPGPVAGGFAGDDEDEEDDDAGYFPALTPFPPSFSREPTSQPAPSTQKGGFAGSSDDEDGSDDSGYIEQSHDDPAHRSDPNAMPVGARASRSNSLDQQGFAGSDAEEKPVASAQEAPAARQTGGFAGESDEDEPAEPAQDGEARGQGFAGDVDESEGPAVEESREGGFAGDSEEEEDVKPMLQDHVEQPAGTEAAVHVASTAAPSAEAAGGFAGSDEEEEEPPPPATVAPPKTQPQPVVTAPAQQSAEARLAPARSSAAPLASTRNVGAPPPPVAAVVPSSSRSPSPAKAPTASEQMSPPPLPRGPKVPHKRPSRDEDFPPVGTSSKPPPAKKVKSSDGGRASSEGLADSRTKKMDGKKKASVESPEDERPAKKKKKRRVVDDDEEEDQQPGSKAPLTQAQQIARMKIRKVDPSAPKASPHAASPVDQQRQSPSVSADSSSLTGSSSAQAKQAKKAQDPFNYGVAQVRSTNGFIAINRDKLGMRKLGQKLRAAYNVALPPQLVGDVDQIRFMWSVGSPHGDPLHGADDFDDIMHNEGHPLEVFVTEPPDESQAGIDKRAKRHGDEYLALQLVLSTFQNVKQADAPRDSVAACFVHVSELPELGRFPGKYAGMDRLRDHPDTVFFVYGMEEPTRRRAMRQMWRPLLAVTFTPSAVTCDAQRICGIVEQVGDRVNQELASRDAFPWVPLQYFLPGGAFGVSVDAEGKRLSPRLDEDLDRRTAKLALHSLLMMDQLSIASVMATTEPASASFIFPRMPDRAPYNPSVCKQVAEFYPPQKCDLDLAQVQKLVCFWRSKYSQFRNWVIIATPDELKTCAPLPGANCATLGLFILDTFEWRTVGTDGEVTSTKREEGVLGGGGLYAMIGSRVWLPADRVGILVDRGNDWPKEMEEELVKYGEEMWVFREKPDEPTTRALNLYTGDHRDFKYLTGRKRLEPKDLPPPLRTSRFLHFVCSPTRALSIHSQLQPPINPTPEWQPQLVYEPIPDRCVPEELPSLRQILPHIHIFSPNHEEAWSFFGVGPEEAARRGKEGIEEVVRRFFDEGAPSIVVIRSGALGAYALRKGEERGVWVPAYHAYQPGGEGGKVVDVTGAGNSSLGGLMAGLVLHPDDLVTAVQYASVS</sequence>
<feature type="domain" description="Chromo" evidence="10">
    <location>
        <begin position="461"/>
        <end position="542"/>
    </location>
</feature>
<dbReference type="InterPro" id="IPR016197">
    <property type="entry name" value="Chromo-like_dom_sf"/>
</dbReference>
<feature type="compositionally biased region" description="Polar residues" evidence="8">
    <location>
        <begin position="1189"/>
        <end position="1201"/>
    </location>
</feature>
<gene>
    <name evidence="11" type="primary">FGENESH: predicted gene_6.408</name>
    <name evidence="11" type="ORF">BN2166_0034860</name>
</gene>
<feature type="non-terminal residue" evidence="11">
    <location>
        <position position="1917"/>
    </location>
</feature>
<feature type="compositionally biased region" description="Low complexity" evidence="8">
    <location>
        <begin position="1233"/>
        <end position="1250"/>
    </location>
</feature>
<evidence type="ECO:0000256" key="9">
    <source>
        <dbReference type="SAM" id="SignalP"/>
    </source>
</evidence>
<proteinExistence type="inferred from homology"/>
<keyword evidence="9" id="KW-0732">Signal</keyword>
<dbReference type="InterPro" id="IPR011611">
    <property type="entry name" value="PfkB_dom"/>
</dbReference>
<feature type="transmembrane region" description="Helical" evidence="7">
    <location>
        <begin position="70"/>
        <end position="92"/>
    </location>
</feature>
<dbReference type="GO" id="GO:0005385">
    <property type="term" value="F:zinc ion transmembrane transporter activity"/>
    <property type="evidence" value="ECO:0007669"/>
    <property type="project" value="InterPro"/>
</dbReference>
<name>A0A0K3CGF9_RHOTO</name>
<dbReference type="Proteomes" id="UP000199069">
    <property type="component" value="Unassembled WGS sequence"/>
</dbReference>
<keyword evidence="12" id="KW-1185">Reference proteome</keyword>
<keyword evidence="4 7" id="KW-1133">Transmembrane helix</keyword>
<feature type="region of interest" description="Disordered" evidence="8">
    <location>
        <begin position="431"/>
        <end position="460"/>
    </location>
</feature>
<keyword evidence="3 7" id="KW-0812">Transmembrane</keyword>
<keyword evidence="2 7" id="KW-0813">Transport</keyword>
<feature type="compositionally biased region" description="Basic and acidic residues" evidence="8">
    <location>
        <begin position="868"/>
        <end position="878"/>
    </location>
</feature>
<dbReference type="PANTHER" id="PTHR47098">
    <property type="entry name" value="PROTEIN MAK32"/>
    <property type="match status" value="1"/>
</dbReference>
<dbReference type="SUPFAM" id="SSF53613">
    <property type="entry name" value="Ribokinase-like"/>
    <property type="match status" value="1"/>
</dbReference>
<feature type="region of interest" description="Disordered" evidence="8">
    <location>
        <begin position="548"/>
        <end position="646"/>
    </location>
</feature>
<accession>A0A0K3CGF9</accession>
<feature type="transmembrane region" description="Helical" evidence="7">
    <location>
        <begin position="112"/>
        <end position="132"/>
    </location>
</feature>
<evidence type="ECO:0000256" key="5">
    <source>
        <dbReference type="ARBA" id="ARBA00023065"/>
    </source>
</evidence>
<evidence type="ECO:0000256" key="6">
    <source>
        <dbReference type="ARBA" id="ARBA00023136"/>
    </source>
</evidence>
<evidence type="ECO:0000256" key="3">
    <source>
        <dbReference type="ARBA" id="ARBA00022692"/>
    </source>
</evidence>
<dbReference type="Pfam" id="PF02535">
    <property type="entry name" value="Zip"/>
    <property type="match status" value="1"/>
</dbReference>
<dbReference type="CDD" id="cd00024">
    <property type="entry name" value="CD_CSD"/>
    <property type="match status" value="1"/>
</dbReference>
<evidence type="ECO:0000256" key="4">
    <source>
        <dbReference type="ARBA" id="ARBA00022989"/>
    </source>
</evidence>
<feature type="compositionally biased region" description="Polar residues" evidence="8">
    <location>
        <begin position="684"/>
        <end position="707"/>
    </location>
</feature>
<feature type="compositionally biased region" description="Low complexity" evidence="8">
    <location>
        <begin position="997"/>
        <end position="1009"/>
    </location>
</feature>
<dbReference type="EMBL" id="CWKI01000006">
    <property type="protein sequence ID" value="CTR07625.1"/>
    <property type="molecule type" value="Genomic_DNA"/>
</dbReference>
<dbReference type="SUPFAM" id="SSF54160">
    <property type="entry name" value="Chromo domain-like"/>
    <property type="match status" value="1"/>
</dbReference>
<keyword evidence="6 7" id="KW-0472">Membrane</keyword>
<evidence type="ECO:0000259" key="10">
    <source>
        <dbReference type="PROSITE" id="PS50013"/>
    </source>
</evidence>
<dbReference type="GO" id="GO:0016020">
    <property type="term" value="C:membrane"/>
    <property type="evidence" value="ECO:0007669"/>
    <property type="project" value="UniProtKB-SubCell"/>
</dbReference>
<feature type="compositionally biased region" description="Basic and acidic residues" evidence="8">
    <location>
        <begin position="977"/>
        <end position="986"/>
    </location>
</feature>
<dbReference type="NCBIfam" id="TIGR00820">
    <property type="entry name" value="zip"/>
    <property type="match status" value="1"/>
</dbReference>
<feature type="compositionally biased region" description="Low complexity" evidence="8">
    <location>
        <begin position="1074"/>
        <end position="1093"/>
    </location>
</feature>
<feature type="compositionally biased region" description="Low complexity" evidence="8">
    <location>
        <begin position="1212"/>
        <end position="1224"/>
    </location>
</feature>
<feature type="compositionally biased region" description="Acidic residues" evidence="8">
    <location>
        <begin position="810"/>
        <end position="820"/>
    </location>
</feature>
<feature type="compositionally biased region" description="Basic and acidic residues" evidence="8">
    <location>
        <begin position="583"/>
        <end position="619"/>
    </location>
</feature>
<dbReference type="PANTHER" id="PTHR47098:SF2">
    <property type="entry name" value="PROTEIN MAK32"/>
    <property type="match status" value="1"/>
</dbReference>
<feature type="compositionally biased region" description="Low complexity" evidence="8">
    <location>
        <begin position="163"/>
        <end position="176"/>
    </location>
</feature>
<keyword evidence="5 7" id="KW-0406">Ion transport</keyword>
<dbReference type="GO" id="GO:0006338">
    <property type="term" value="P:chromatin remodeling"/>
    <property type="evidence" value="ECO:0007669"/>
    <property type="project" value="UniProtKB-ARBA"/>
</dbReference>
<feature type="region of interest" description="Disordered" evidence="8">
    <location>
        <begin position="148"/>
        <end position="176"/>
    </location>
</feature>
<dbReference type="Gene3D" id="2.40.50.40">
    <property type="match status" value="1"/>
</dbReference>
<evidence type="ECO:0000256" key="2">
    <source>
        <dbReference type="ARBA" id="ARBA00022448"/>
    </source>
</evidence>
<comment type="subcellular location">
    <subcellularLocation>
        <location evidence="1 7">Membrane</location>
        <topology evidence="1 7">Multi-pass membrane protein</topology>
    </subcellularLocation>
</comment>
<dbReference type="Pfam" id="PF00294">
    <property type="entry name" value="PfkB"/>
    <property type="match status" value="1"/>
</dbReference>
<dbReference type="STRING" id="5286.A0A0K3CGF9"/>
<dbReference type="InterPro" id="IPR000953">
    <property type="entry name" value="Chromo/chromo_shadow_dom"/>
</dbReference>
<evidence type="ECO:0000313" key="12">
    <source>
        <dbReference type="Proteomes" id="UP000199069"/>
    </source>
</evidence>
<evidence type="ECO:0000313" key="11">
    <source>
        <dbReference type="EMBL" id="CTR07625.1"/>
    </source>
</evidence>
<feature type="signal peptide" evidence="9">
    <location>
        <begin position="1"/>
        <end position="21"/>
    </location>
</feature>
<feature type="compositionally biased region" description="Basic and acidic residues" evidence="8">
    <location>
        <begin position="548"/>
        <end position="561"/>
    </location>
</feature>
<evidence type="ECO:0000256" key="8">
    <source>
        <dbReference type="SAM" id="MobiDB-lite"/>
    </source>
</evidence>
<comment type="similarity">
    <text evidence="7">Belongs to the ZIP transporter (TC 2.A.5) family.</text>
</comment>
<evidence type="ECO:0000256" key="1">
    <source>
        <dbReference type="ARBA" id="ARBA00004141"/>
    </source>
</evidence>
<feature type="compositionally biased region" description="Acidic residues" evidence="8">
    <location>
        <begin position="716"/>
        <end position="725"/>
    </location>
</feature>
<feature type="transmembrane region" description="Helical" evidence="7">
    <location>
        <begin position="286"/>
        <end position="311"/>
    </location>
</feature>
<comment type="caution">
    <text evidence="7">Lacks conserved residue(s) required for the propagation of feature annotation.</text>
</comment>
<feature type="region of interest" description="Disordered" evidence="8">
    <location>
        <begin position="665"/>
        <end position="1256"/>
    </location>
</feature>
<feature type="transmembrane region" description="Helical" evidence="7">
    <location>
        <begin position="364"/>
        <end position="382"/>
    </location>
</feature>
<dbReference type="PROSITE" id="PS50013">
    <property type="entry name" value="CHROMO_2"/>
    <property type="match status" value="1"/>
</dbReference>
<dbReference type="InterPro" id="IPR003689">
    <property type="entry name" value="ZIP"/>
</dbReference>
<reference evidence="11 12" key="1">
    <citation type="submission" date="2015-07" db="EMBL/GenBank/DDBJ databases">
        <authorList>
            <person name="Cajimat M.N.B."/>
            <person name="Milazzo M.L."/>
            <person name="Fulhorst C.F."/>
        </authorList>
    </citation>
    <scope>NUCLEOTIDE SEQUENCE [LARGE SCALE GENOMIC DNA]</scope>
    <source>
        <strain evidence="11">Single colony</strain>
    </source>
</reference>
<dbReference type="InterPro" id="IPR004698">
    <property type="entry name" value="Zn/Fe_permease_fun/pln"/>
</dbReference>
<feature type="compositionally biased region" description="Polar residues" evidence="8">
    <location>
        <begin position="623"/>
        <end position="633"/>
    </location>
</feature>
<feature type="compositionally biased region" description="Acidic residues" evidence="8">
    <location>
        <begin position="444"/>
        <end position="458"/>
    </location>
</feature>
<dbReference type="InterPro" id="IPR029056">
    <property type="entry name" value="Ribokinase-like"/>
</dbReference>